<evidence type="ECO:0000313" key="3">
    <source>
        <dbReference type="Proteomes" id="UP000032740"/>
    </source>
</evidence>
<dbReference type="AlphaFoldDB" id="U4KRQ7"/>
<organism evidence="2 3">
    <name type="scientific">Alteracholeplasma palmae (strain ATCC 49389 / J233)</name>
    <name type="common">Acholeplasma palmae</name>
    <dbReference type="NCBI Taxonomy" id="1318466"/>
    <lineage>
        <taxon>Bacteria</taxon>
        <taxon>Bacillati</taxon>
        <taxon>Mycoplasmatota</taxon>
        <taxon>Mollicutes</taxon>
        <taxon>Acholeplasmatales</taxon>
        <taxon>Acholeplasmataceae</taxon>
        <taxon>Acholeplasma</taxon>
    </lineage>
</organism>
<dbReference type="EMBL" id="FO681347">
    <property type="protein sequence ID" value="CCV64376.1"/>
    <property type="molecule type" value="Genomic_DNA"/>
</dbReference>
<accession>U4KRQ7</accession>
<proteinExistence type="predicted"/>
<protein>
    <submittedName>
        <fullName evidence="2">Uncharacterized protein</fullName>
    </submittedName>
</protein>
<feature type="transmembrane region" description="Helical" evidence="1">
    <location>
        <begin position="12"/>
        <end position="30"/>
    </location>
</feature>
<reference evidence="2 3" key="1">
    <citation type="journal article" date="2013" name="J. Mol. Microbiol. Biotechnol.">
        <title>Analysis of the Complete Genomes of Acholeplasma brassicae , A. palmae and A. laidlawii and Their Comparison to the Obligate Parasites from ' Candidatus Phytoplasma'.</title>
        <authorList>
            <person name="Kube M."/>
            <person name="Siewert C."/>
            <person name="Migdoll A.M."/>
            <person name="Duduk B."/>
            <person name="Holz S."/>
            <person name="Rabus R."/>
            <person name="Seemuller E."/>
            <person name="Mitrovic J."/>
            <person name="Muller I."/>
            <person name="Buttner C."/>
            <person name="Reinhardt R."/>
        </authorList>
    </citation>
    <scope>NUCLEOTIDE SEQUENCE [LARGE SCALE GENOMIC DNA]</scope>
    <source>
        <strain evidence="2 3">J233</strain>
    </source>
</reference>
<evidence type="ECO:0000313" key="2">
    <source>
        <dbReference type="EMBL" id="CCV64376.1"/>
    </source>
</evidence>
<dbReference type="Proteomes" id="UP000032740">
    <property type="component" value="Chromosome"/>
</dbReference>
<keyword evidence="1" id="KW-0472">Membrane</keyword>
<keyword evidence="1" id="KW-0812">Transmembrane</keyword>
<dbReference type="KEGG" id="apal:BN85407990"/>
<dbReference type="HOGENOM" id="CLU_2340375_0_0_14"/>
<name>U4KRQ7_ALTPJ</name>
<keyword evidence="3" id="KW-1185">Reference proteome</keyword>
<sequence length="97" mass="11067">MKIIEQKITTLFLAIFLTVIVTISFFAISINQFALTHEYTHESHDHSMINTMKRNQPNETLSHSLSDSYNSNLSEIQKPEIDGSDAIEIVSIIEEEL</sequence>
<dbReference type="RefSeq" id="WP_026659296.1">
    <property type="nucleotide sequence ID" value="NC_022538.1"/>
</dbReference>
<gene>
    <name evidence="2" type="ORF">BN85407990</name>
</gene>
<evidence type="ECO:0000256" key="1">
    <source>
        <dbReference type="SAM" id="Phobius"/>
    </source>
</evidence>
<keyword evidence="1" id="KW-1133">Transmembrane helix</keyword>